<dbReference type="GeneID" id="37271401"/>
<protein>
    <submittedName>
        <fullName evidence="1">Uncharacterized protein</fullName>
    </submittedName>
</protein>
<dbReference type="GO" id="GO:0061630">
    <property type="term" value="F:ubiquitin protein ligase activity"/>
    <property type="evidence" value="ECO:0007669"/>
    <property type="project" value="TreeGrafter"/>
</dbReference>
<sequence>MDTNSAASRLSFDTGAGGQSQAVSVSVSDGSAAPASLLLPVPVEAAQSGSATLGDDHFAFKLQTASHSERGTSDALLSAPLSAEVLQRRLPSHFACDACQEVIIDSSGTKTYRALPSQHWEELIDAWMCHDDQEINVSVTRGREGMEEGRRIADGDAWVADALIAWPGACASAGSLRMESRPTSSDASQPLWDLHCAACGVALGYAAPNLELGQPSSPEPPALQDASVRLHKRALLPITESVATACPSLFPILAANELYQLSQAHAARHFVVEEEDTGRPRAMLWLFLASCQLSLSPTPRLSRILHASSPDESGHVVLTASKVFFRDLTADEVAEHHEQRQQGSVGGATAVPWSMPAAVERLTYPARSCAALLEALAAANACYPPSRRCFGPWSVSFLEAVSPAWT</sequence>
<dbReference type="GO" id="GO:0000151">
    <property type="term" value="C:ubiquitin ligase complex"/>
    <property type="evidence" value="ECO:0007669"/>
    <property type="project" value="TreeGrafter"/>
</dbReference>
<keyword evidence="2" id="KW-1185">Reference proteome</keyword>
<evidence type="ECO:0000313" key="2">
    <source>
        <dbReference type="Proteomes" id="UP000245946"/>
    </source>
</evidence>
<dbReference type="GO" id="GO:0031624">
    <property type="term" value="F:ubiquitin conjugating enzyme binding"/>
    <property type="evidence" value="ECO:0007669"/>
    <property type="project" value="TreeGrafter"/>
</dbReference>
<dbReference type="GO" id="GO:0000209">
    <property type="term" value="P:protein polyubiquitination"/>
    <property type="evidence" value="ECO:0007669"/>
    <property type="project" value="TreeGrafter"/>
</dbReference>
<name>A0A316ZIA0_9BASI</name>
<accession>A0A316ZIA0</accession>
<reference evidence="1 2" key="1">
    <citation type="journal article" date="2018" name="Mol. Biol. Evol.">
        <title>Broad Genomic Sampling Reveals a Smut Pathogenic Ancestry of the Fungal Clade Ustilaginomycotina.</title>
        <authorList>
            <person name="Kijpornyongpan T."/>
            <person name="Mondo S.J."/>
            <person name="Barry K."/>
            <person name="Sandor L."/>
            <person name="Lee J."/>
            <person name="Lipzen A."/>
            <person name="Pangilinan J."/>
            <person name="LaButti K."/>
            <person name="Hainaut M."/>
            <person name="Henrissat B."/>
            <person name="Grigoriev I.V."/>
            <person name="Spatafora J.W."/>
            <person name="Aime M.C."/>
        </authorList>
    </citation>
    <scope>NUCLEOTIDE SEQUENCE [LARGE SCALE GENOMIC DNA]</scope>
    <source>
        <strain evidence="1 2">MCA 4186</strain>
    </source>
</reference>
<dbReference type="EMBL" id="KZ819284">
    <property type="protein sequence ID" value="PWO00789.1"/>
    <property type="molecule type" value="Genomic_DNA"/>
</dbReference>
<dbReference type="Proteomes" id="UP000245946">
    <property type="component" value="Unassembled WGS sequence"/>
</dbReference>
<dbReference type="STRING" id="58919.A0A316ZIA0"/>
<dbReference type="Pfam" id="PF09814">
    <property type="entry name" value="HECT_2"/>
    <property type="match status" value="1"/>
</dbReference>
<dbReference type="GO" id="GO:0005634">
    <property type="term" value="C:nucleus"/>
    <property type="evidence" value="ECO:0007669"/>
    <property type="project" value="TreeGrafter"/>
</dbReference>
<dbReference type="PANTHER" id="PTHR31531:SF2">
    <property type="entry name" value="E3 UBIQUITIN-PROTEIN LIGASE E3D"/>
    <property type="match status" value="1"/>
</dbReference>
<dbReference type="RefSeq" id="XP_025601067.1">
    <property type="nucleotide sequence ID" value="XM_025743857.1"/>
</dbReference>
<proteinExistence type="predicted"/>
<dbReference type="GO" id="GO:0051865">
    <property type="term" value="P:protein autoubiquitination"/>
    <property type="evidence" value="ECO:0007669"/>
    <property type="project" value="TreeGrafter"/>
</dbReference>
<dbReference type="OrthoDB" id="66510at2759"/>
<evidence type="ECO:0000313" key="1">
    <source>
        <dbReference type="EMBL" id="PWO00789.1"/>
    </source>
</evidence>
<organism evidence="1 2">
    <name type="scientific">Tilletiopsis washingtonensis</name>
    <dbReference type="NCBI Taxonomy" id="58919"/>
    <lineage>
        <taxon>Eukaryota</taxon>
        <taxon>Fungi</taxon>
        <taxon>Dikarya</taxon>
        <taxon>Basidiomycota</taxon>
        <taxon>Ustilaginomycotina</taxon>
        <taxon>Exobasidiomycetes</taxon>
        <taxon>Entylomatales</taxon>
        <taxon>Entylomatales incertae sedis</taxon>
        <taxon>Tilletiopsis</taxon>
    </lineage>
</organism>
<gene>
    <name evidence="1" type="ORF">FA09DRAFT_336192</name>
</gene>
<dbReference type="GO" id="GO:0043161">
    <property type="term" value="P:proteasome-mediated ubiquitin-dependent protein catabolic process"/>
    <property type="evidence" value="ECO:0007669"/>
    <property type="project" value="TreeGrafter"/>
</dbReference>
<dbReference type="GO" id="GO:0005829">
    <property type="term" value="C:cytosol"/>
    <property type="evidence" value="ECO:0007669"/>
    <property type="project" value="TreeGrafter"/>
</dbReference>
<dbReference type="PANTHER" id="PTHR31531">
    <property type="entry name" value="E3 UBIQUITIN-PROTEIN LIGASE E3D FAMILY MEMBER"/>
    <property type="match status" value="1"/>
</dbReference>
<dbReference type="InterPro" id="IPR019193">
    <property type="entry name" value="UBQ-conj_enz_E2-bd_prot"/>
</dbReference>
<dbReference type="AlphaFoldDB" id="A0A316ZIA0"/>
<dbReference type="GO" id="GO:0030332">
    <property type="term" value="F:cyclin binding"/>
    <property type="evidence" value="ECO:0007669"/>
    <property type="project" value="TreeGrafter"/>
</dbReference>
<dbReference type="GO" id="GO:0006513">
    <property type="term" value="P:protein monoubiquitination"/>
    <property type="evidence" value="ECO:0007669"/>
    <property type="project" value="TreeGrafter"/>
</dbReference>